<dbReference type="RefSeq" id="WP_377654923.1">
    <property type="nucleotide sequence ID" value="NZ_JBHSJH010000002.1"/>
</dbReference>
<dbReference type="Proteomes" id="UP001595926">
    <property type="component" value="Unassembled WGS sequence"/>
</dbReference>
<evidence type="ECO:0000313" key="1">
    <source>
        <dbReference type="EMBL" id="MFC4892759.1"/>
    </source>
</evidence>
<comment type="caution">
    <text evidence="1">The sequence shown here is derived from an EMBL/GenBank/DDBJ whole genome shotgun (WGS) entry which is preliminary data.</text>
</comment>
<proteinExistence type="predicted"/>
<dbReference type="EMBL" id="JBHSJH010000002">
    <property type="protein sequence ID" value="MFC4892759.1"/>
    <property type="molecule type" value="Genomic_DNA"/>
</dbReference>
<name>A0ABV9TC63_9GAMM</name>
<protein>
    <submittedName>
        <fullName evidence="1">Uncharacterized protein</fullName>
    </submittedName>
</protein>
<keyword evidence="2" id="KW-1185">Reference proteome</keyword>
<evidence type="ECO:0000313" key="2">
    <source>
        <dbReference type="Proteomes" id="UP001595926"/>
    </source>
</evidence>
<sequence length="43" mass="4923">MNNYQTGSYNYAIKNNGSTRGIGTYNEALRNYDEQLMEMRLAG</sequence>
<accession>A0ABV9TC63</accession>
<gene>
    <name evidence="1" type="ORF">ACFPDQ_06810</name>
</gene>
<organism evidence="1 2">
    <name type="scientific">Pseudofrancisella aestuarii</name>
    <dbReference type="NCBI Taxonomy" id="2670347"/>
    <lineage>
        <taxon>Bacteria</taxon>
        <taxon>Pseudomonadati</taxon>
        <taxon>Pseudomonadota</taxon>
        <taxon>Gammaproteobacteria</taxon>
        <taxon>Thiotrichales</taxon>
        <taxon>Francisellaceae</taxon>
        <taxon>Pseudofrancisella</taxon>
    </lineage>
</organism>
<reference evidence="2" key="1">
    <citation type="journal article" date="2019" name="Int. J. Syst. Evol. Microbiol.">
        <title>The Global Catalogue of Microorganisms (GCM) 10K type strain sequencing project: providing services to taxonomists for standard genome sequencing and annotation.</title>
        <authorList>
            <consortium name="The Broad Institute Genomics Platform"/>
            <consortium name="The Broad Institute Genome Sequencing Center for Infectious Disease"/>
            <person name="Wu L."/>
            <person name="Ma J."/>
        </authorList>
    </citation>
    <scope>NUCLEOTIDE SEQUENCE [LARGE SCALE GENOMIC DNA]</scope>
    <source>
        <strain evidence="2">CGMCC 1.13718</strain>
    </source>
</reference>